<evidence type="ECO:0000256" key="2">
    <source>
        <dbReference type="ARBA" id="ARBA00023002"/>
    </source>
</evidence>
<dbReference type="InterPro" id="IPR002347">
    <property type="entry name" value="SDR_fam"/>
</dbReference>
<dbReference type="PROSITE" id="PS00061">
    <property type="entry name" value="ADH_SHORT"/>
    <property type="match status" value="1"/>
</dbReference>
<dbReference type="AlphaFoldDB" id="A0A6J4J205"/>
<accession>A0A6J4J205</accession>
<dbReference type="InterPro" id="IPR020904">
    <property type="entry name" value="Sc_DH/Rdtase_CS"/>
</dbReference>
<evidence type="ECO:0000256" key="3">
    <source>
        <dbReference type="RuleBase" id="RU000363"/>
    </source>
</evidence>
<dbReference type="InterPro" id="IPR036291">
    <property type="entry name" value="NAD(P)-bd_dom_sf"/>
</dbReference>
<feature type="domain" description="Ketoreductase" evidence="4">
    <location>
        <begin position="6"/>
        <end position="194"/>
    </location>
</feature>
<protein>
    <submittedName>
        <fullName evidence="5">3-oxoacyl-[acyl-carrier protein] reductase</fullName>
        <ecNumber evidence="5">1.1.1.100</ecNumber>
    </submittedName>
</protein>
<keyword evidence="2 5" id="KW-0560">Oxidoreductase</keyword>
<dbReference type="EC" id="1.1.1.100" evidence="5"/>
<dbReference type="SUPFAM" id="SSF51735">
    <property type="entry name" value="NAD(P)-binding Rossmann-fold domains"/>
    <property type="match status" value="1"/>
</dbReference>
<dbReference type="GO" id="GO:0004316">
    <property type="term" value="F:3-oxoacyl-[acyl-carrier-protein] reductase (NADPH) activity"/>
    <property type="evidence" value="ECO:0007669"/>
    <property type="project" value="UniProtKB-EC"/>
</dbReference>
<dbReference type="Pfam" id="PF00106">
    <property type="entry name" value="adh_short"/>
    <property type="match status" value="1"/>
</dbReference>
<reference evidence="5" key="1">
    <citation type="submission" date="2020-02" db="EMBL/GenBank/DDBJ databases">
        <authorList>
            <person name="Meier V. D."/>
        </authorList>
    </citation>
    <scope>NUCLEOTIDE SEQUENCE</scope>
    <source>
        <strain evidence="5">AVDCRST_MAG10</strain>
    </source>
</reference>
<dbReference type="PANTHER" id="PTHR45024:SF2">
    <property type="entry name" value="SCP2 DOMAIN-CONTAINING PROTEIN"/>
    <property type="match status" value="1"/>
</dbReference>
<dbReference type="SMART" id="SM00822">
    <property type="entry name" value="PKS_KR"/>
    <property type="match status" value="1"/>
</dbReference>
<dbReference type="Gene3D" id="3.40.50.720">
    <property type="entry name" value="NAD(P)-binding Rossmann-like Domain"/>
    <property type="match status" value="1"/>
</dbReference>
<sequence>MTLAGRVAIVTGAARGLGREHALLLGAEGARVVVNDIDAEPAQMVVGEIVAAGGEAVAAPGDVATWETGEALVDLAVETYGDLHVLVNNAGNVADRLLVNMTEDDWDHVVRSHLKGHFVPTRWAAAYWRQRSKGGSEVRASVVCTTSTSGLVGNPGQSNYGAAKAGVAAFTVVAAAELGRYGVRVNAVAPLARTRLTESVPALAERMAPPSDPGAFDPWHPANVSPLVAWLASAGCEVTGKVFLAQGGKVELFRPWSVEATVEKDGRWTPAELGERLR</sequence>
<proteinExistence type="inferred from homology"/>
<dbReference type="PANTHER" id="PTHR45024">
    <property type="entry name" value="DEHYDROGENASES, SHORT CHAIN"/>
    <property type="match status" value="1"/>
</dbReference>
<dbReference type="InterPro" id="IPR057326">
    <property type="entry name" value="KR_dom"/>
</dbReference>
<evidence type="ECO:0000259" key="4">
    <source>
        <dbReference type="SMART" id="SM00822"/>
    </source>
</evidence>
<dbReference type="NCBIfam" id="NF005861">
    <property type="entry name" value="PRK07791.1"/>
    <property type="match status" value="1"/>
</dbReference>
<dbReference type="PRINTS" id="PR00080">
    <property type="entry name" value="SDRFAMILY"/>
</dbReference>
<dbReference type="PRINTS" id="PR00081">
    <property type="entry name" value="GDHRDH"/>
</dbReference>
<gene>
    <name evidence="5" type="ORF">AVDCRST_MAG10-3112</name>
</gene>
<dbReference type="InterPro" id="IPR051687">
    <property type="entry name" value="Peroxisomal_Beta-Oxidation"/>
</dbReference>
<comment type="similarity">
    <text evidence="1 3">Belongs to the short-chain dehydrogenases/reductases (SDR) family.</text>
</comment>
<name>A0A6J4J205_9ACTN</name>
<dbReference type="EMBL" id="CADCTB010000189">
    <property type="protein sequence ID" value="CAA9267319.1"/>
    <property type="molecule type" value="Genomic_DNA"/>
</dbReference>
<evidence type="ECO:0000313" key="5">
    <source>
        <dbReference type="EMBL" id="CAA9267319.1"/>
    </source>
</evidence>
<organism evidence="5">
    <name type="scientific">uncultured Acidimicrobiales bacterium</name>
    <dbReference type="NCBI Taxonomy" id="310071"/>
    <lineage>
        <taxon>Bacteria</taxon>
        <taxon>Bacillati</taxon>
        <taxon>Actinomycetota</taxon>
        <taxon>Acidimicrobiia</taxon>
        <taxon>Acidimicrobiales</taxon>
        <taxon>environmental samples</taxon>
    </lineage>
</organism>
<evidence type="ECO:0000256" key="1">
    <source>
        <dbReference type="ARBA" id="ARBA00006484"/>
    </source>
</evidence>